<dbReference type="Proteomes" id="UP000273307">
    <property type="component" value="Unassembled WGS sequence"/>
</dbReference>
<organism evidence="1 2">
    <name type="scientific">Mycobacterium attenuatum</name>
    <dbReference type="NCBI Taxonomy" id="2341086"/>
    <lineage>
        <taxon>Bacteria</taxon>
        <taxon>Bacillati</taxon>
        <taxon>Actinomycetota</taxon>
        <taxon>Actinomycetes</taxon>
        <taxon>Mycobacteriales</taxon>
        <taxon>Mycobacteriaceae</taxon>
        <taxon>Mycobacterium</taxon>
    </lineage>
</organism>
<dbReference type="EMBL" id="UPHP01000164">
    <property type="protein sequence ID" value="VBA44486.1"/>
    <property type="molecule type" value="Genomic_DNA"/>
</dbReference>
<sequence length="55" mass="5676">MPPGADIGSSVADISLGPVTRASANSFRKGTGSCSSQVGPWVPEREFQNVLVVIC</sequence>
<reference evidence="1 2" key="1">
    <citation type="submission" date="2018-09" db="EMBL/GenBank/DDBJ databases">
        <authorList>
            <person name="Tagini F."/>
        </authorList>
    </citation>
    <scope>NUCLEOTIDE SEQUENCE [LARGE SCALE GENOMIC DNA]</scope>
    <source>
        <strain evidence="1 2">MK136</strain>
    </source>
</reference>
<evidence type="ECO:0000313" key="1">
    <source>
        <dbReference type="EMBL" id="VBA44486.1"/>
    </source>
</evidence>
<gene>
    <name evidence="1" type="ORF">LAUMK136_05649</name>
</gene>
<protein>
    <submittedName>
        <fullName evidence="1">Uncharacterized protein</fullName>
    </submittedName>
</protein>
<evidence type="ECO:0000313" key="2">
    <source>
        <dbReference type="Proteomes" id="UP000273307"/>
    </source>
</evidence>
<name>A0A498QFW2_9MYCO</name>
<accession>A0A498QFW2</accession>
<proteinExistence type="predicted"/>
<keyword evidence="2" id="KW-1185">Reference proteome</keyword>
<dbReference type="AlphaFoldDB" id="A0A498QFW2"/>